<organism evidence="1 2">
    <name type="scientific">Pyricularia oryzae (strain 70-15 / ATCC MYA-4617 / FGSC 8958)</name>
    <name type="common">Rice blast fungus</name>
    <name type="synonym">Magnaporthe oryzae</name>
    <dbReference type="NCBI Taxonomy" id="242507"/>
    <lineage>
        <taxon>Eukaryota</taxon>
        <taxon>Fungi</taxon>
        <taxon>Dikarya</taxon>
        <taxon>Ascomycota</taxon>
        <taxon>Pezizomycotina</taxon>
        <taxon>Sordariomycetes</taxon>
        <taxon>Sordariomycetidae</taxon>
        <taxon>Magnaporthales</taxon>
        <taxon>Pyriculariaceae</taxon>
        <taxon>Pyricularia</taxon>
    </lineage>
</organism>
<evidence type="ECO:0000313" key="1">
    <source>
        <dbReference type="EMBL" id="EHA55571.1"/>
    </source>
</evidence>
<evidence type="ECO:0000313" key="2">
    <source>
        <dbReference type="Proteomes" id="UP000009058"/>
    </source>
</evidence>
<accession>G4MTL3</accession>
<keyword evidence="2" id="KW-1185">Reference proteome</keyword>
<dbReference type="HOGENOM" id="CLU_2638531_0_0_1"/>
<proteinExistence type="predicted"/>
<dbReference type="Proteomes" id="UP000009058">
    <property type="component" value="Chromosome 2"/>
</dbReference>
<sequence length="77" mass="8557">MSLSELSKSCASTEAKQASINLVPQVPIDLPDYLRFIHPTEWFKVPTKALGTLTGGQLQPGAKSAISRYLLEILWHY</sequence>
<dbReference type="EMBL" id="CM001232">
    <property type="protein sequence ID" value="EHA55571.1"/>
    <property type="molecule type" value="Genomic_DNA"/>
</dbReference>
<dbReference type="VEuPathDB" id="FungiDB:MGG_15870"/>
<reference key="2">
    <citation type="submission" date="2011-05" db="EMBL/GenBank/DDBJ databases">
        <title>The Genome Sequence of Magnaporthe oryzae 70-15.</title>
        <authorList>
            <consortium name="The Broad Institute Genome Sequencing Platform"/>
            <person name="Ma L.-J."/>
            <person name="Dead R."/>
            <person name="Young S.K."/>
            <person name="Zeng Q."/>
            <person name="Gargeya S."/>
            <person name="Fitzgerald M."/>
            <person name="Haas B."/>
            <person name="Abouelleil A."/>
            <person name="Alvarado L."/>
            <person name="Arachchi H.M."/>
            <person name="Berlin A."/>
            <person name="Brown A."/>
            <person name="Chapman S.B."/>
            <person name="Chen Z."/>
            <person name="Dunbar C."/>
            <person name="Freedman E."/>
            <person name="Gearin G."/>
            <person name="Gellesch M."/>
            <person name="Goldberg J."/>
            <person name="Griggs A."/>
            <person name="Gujja S."/>
            <person name="Heiman D."/>
            <person name="Howarth C."/>
            <person name="Larson L."/>
            <person name="Lui A."/>
            <person name="MacDonald P.J.P."/>
            <person name="Mehta T."/>
            <person name="Montmayeur A."/>
            <person name="Murphy C."/>
            <person name="Neiman D."/>
            <person name="Pearson M."/>
            <person name="Priest M."/>
            <person name="Roberts A."/>
            <person name="Saif S."/>
            <person name="Shea T."/>
            <person name="Shenoy N."/>
            <person name="Sisk P."/>
            <person name="Stolte C."/>
            <person name="Sykes S."/>
            <person name="Yandava C."/>
            <person name="Wortman J."/>
            <person name="Nusbaum C."/>
            <person name="Birren B."/>
        </authorList>
    </citation>
    <scope>NUCLEOTIDE SEQUENCE</scope>
    <source>
        <strain>70-15</strain>
    </source>
</reference>
<protein>
    <submittedName>
        <fullName evidence="1">Uncharacterized protein</fullName>
    </submittedName>
</protein>
<gene>
    <name evidence="1" type="ORF">MGG_15870</name>
</gene>
<reference evidence="1 2" key="1">
    <citation type="journal article" date="2005" name="Nature">
        <title>The genome sequence of the rice blast fungus Magnaporthe grisea.</title>
        <authorList>
            <person name="Dean R.A."/>
            <person name="Talbot N.J."/>
            <person name="Ebbole D.J."/>
            <person name="Farman M.L."/>
            <person name="Mitchell T.K."/>
            <person name="Orbach M.J."/>
            <person name="Thon M."/>
            <person name="Kulkarni R."/>
            <person name="Xu J.R."/>
            <person name="Pan H."/>
            <person name="Read N.D."/>
            <person name="Lee Y.H."/>
            <person name="Carbone I."/>
            <person name="Brown D."/>
            <person name="Oh Y.Y."/>
            <person name="Donofrio N."/>
            <person name="Jeong J.S."/>
            <person name="Soanes D.M."/>
            <person name="Djonovic S."/>
            <person name="Kolomiets E."/>
            <person name="Rehmeyer C."/>
            <person name="Li W."/>
            <person name="Harding M."/>
            <person name="Kim S."/>
            <person name="Lebrun M.H."/>
            <person name="Bohnert H."/>
            <person name="Coughlan S."/>
            <person name="Butler J."/>
            <person name="Calvo S."/>
            <person name="Ma L.J."/>
            <person name="Nicol R."/>
            <person name="Purcell S."/>
            <person name="Nusbaum C."/>
            <person name="Galagan J.E."/>
            <person name="Birren B.W."/>
        </authorList>
    </citation>
    <scope>NUCLEOTIDE SEQUENCE [LARGE SCALE GENOMIC DNA]</scope>
    <source>
        <strain evidence="2">70-15 / ATCC MYA-4617 / FGSC 8958</strain>
    </source>
</reference>
<dbReference type="GeneID" id="12986664"/>
<name>G4MTL3_PYRO7</name>
<dbReference type="KEGG" id="mgr:MGG_15870"/>
<dbReference type="AlphaFoldDB" id="G4MTL3"/>
<dbReference type="RefSeq" id="XP_003715378.1">
    <property type="nucleotide sequence ID" value="XM_003715330.1"/>
</dbReference>
<dbReference type="InParanoid" id="G4MTL3"/>